<evidence type="ECO:0000256" key="2">
    <source>
        <dbReference type="ARBA" id="ARBA00023002"/>
    </source>
</evidence>
<evidence type="ECO:0000256" key="1">
    <source>
        <dbReference type="ARBA" id="ARBA00022905"/>
    </source>
</evidence>
<dbReference type="UniPathway" id="UPA00539"/>
<dbReference type="HOGENOM" id="CLU_080136_0_0_5"/>
<dbReference type="STRING" id="316056.RPC_0881"/>
<dbReference type="GO" id="GO:0018189">
    <property type="term" value="P:pyrroloquinoline quinone biosynthetic process"/>
    <property type="evidence" value="ECO:0007669"/>
    <property type="project" value="UniProtKB-UniRule"/>
</dbReference>
<dbReference type="HAMAP" id="MF_00654">
    <property type="entry name" value="PQQ_syn_PqqC"/>
    <property type="match status" value="1"/>
</dbReference>
<proteinExistence type="inferred from homology"/>
<dbReference type="GO" id="GO:0033732">
    <property type="term" value="F:pyrroloquinoline-quinone synthase activity"/>
    <property type="evidence" value="ECO:0007669"/>
    <property type="project" value="UniProtKB-EC"/>
</dbReference>
<reference evidence="5" key="1">
    <citation type="submission" date="2006-03" db="EMBL/GenBank/DDBJ databases">
        <title>Complete sequence of Rhodopseudomonas palustris BisB18.</title>
        <authorList>
            <consortium name="US DOE Joint Genome Institute"/>
            <person name="Copeland A."/>
            <person name="Lucas S."/>
            <person name="Lapidus A."/>
            <person name="Barry K."/>
            <person name="Detter J.C."/>
            <person name="Glavina del Rio T."/>
            <person name="Hammon N."/>
            <person name="Israni S."/>
            <person name="Dalin E."/>
            <person name="Tice H."/>
            <person name="Pitluck S."/>
            <person name="Chain P."/>
            <person name="Malfatti S."/>
            <person name="Shin M."/>
            <person name="Vergez L."/>
            <person name="Schmutz J."/>
            <person name="Larimer F."/>
            <person name="Land M."/>
            <person name="Hauser L."/>
            <person name="Pelletier D.A."/>
            <person name="Kyrpides N."/>
            <person name="Anderson I."/>
            <person name="Oda Y."/>
            <person name="Harwood C.S."/>
            <person name="Richardson P."/>
        </authorList>
    </citation>
    <scope>NUCLEOTIDE SEQUENCE [LARGE SCALE GENOMIC DNA]</scope>
    <source>
        <strain evidence="5">BisB18</strain>
    </source>
</reference>
<dbReference type="PANTHER" id="PTHR40279:SF3">
    <property type="entry name" value="4-AMINOBENZOATE SYNTHASE"/>
    <property type="match status" value="1"/>
</dbReference>
<dbReference type="AlphaFoldDB" id="Q21AY5"/>
<comment type="pathway">
    <text evidence="3">Cofactor biosynthesis; pyrroloquinoline quinone biosynthesis.</text>
</comment>
<dbReference type="EMBL" id="CP000301">
    <property type="protein sequence ID" value="ABD86451.1"/>
    <property type="molecule type" value="Genomic_DNA"/>
</dbReference>
<dbReference type="InterPro" id="IPR016084">
    <property type="entry name" value="Haem_Oase-like_multi-hlx"/>
</dbReference>
<dbReference type="EC" id="1.3.3.11" evidence="3"/>
<comment type="similarity">
    <text evidence="3">Belongs to the PqqC family.</text>
</comment>
<dbReference type="eggNOG" id="COG5424">
    <property type="taxonomic scope" value="Bacteria"/>
</dbReference>
<feature type="domain" description="Thiaminase-2/PQQC" evidence="4">
    <location>
        <begin position="27"/>
        <end position="237"/>
    </location>
</feature>
<organism evidence="5">
    <name type="scientific">Rhodopseudomonas palustris (strain BisB18)</name>
    <dbReference type="NCBI Taxonomy" id="316056"/>
    <lineage>
        <taxon>Bacteria</taxon>
        <taxon>Pseudomonadati</taxon>
        <taxon>Pseudomonadota</taxon>
        <taxon>Alphaproteobacteria</taxon>
        <taxon>Hyphomicrobiales</taxon>
        <taxon>Nitrobacteraceae</taxon>
        <taxon>Rhodopseudomonas</taxon>
    </lineage>
</organism>
<dbReference type="InterPro" id="IPR011845">
    <property type="entry name" value="PqqC"/>
</dbReference>
<protein>
    <recommendedName>
        <fullName evidence="3">Pyrroloquinoline-quinone synthase</fullName>
        <ecNumber evidence="3">1.3.3.11</ecNumber>
    </recommendedName>
    <alternativeName>
        <fullName evidence="3">Coenzyme PQQ synthesis protein C</fullName>
    </alternativeName>
    <alternativeName>
        <fullName evidence="3">Pyrroloquinoline quinone biosynthesis protein C</fullName>
    </alternativeName>
</protein>
<dbReference type="InterPro" id="IPR039068">
    <property type="entry name" value="PqqC-like"/>
</dbReference>
<name>Q21AY5_RHOPB</name>
<keyword evidence="2 3" id="KW-0560">Oxidoreductase</keyword>
<dbReference type="SUPFAM" id="SSF48613">
    <property type="entry name" value="Heme oxygenase-like"/>
    <property type="match status" value="1"/>
</dbReference>
<dbReference type="PANTHER" id="PTHR40279">
    <property type="entry name" value="PQQC-LIKE PROTEIN"/>
    <property type="match status" value="1"/>
</dbReference>
<comment type="function">
    <text evidence="3">Ring cyclization and eight-electron oxidation of 3a-(2-amino-2-carboxyethyl)-4,5-dioxo-4,5,6,7,8,9-hexahydroquinoline-7,9-dicarboxylic-acid to PQQ.</text>
</comment>
<evidence type="ECO:0000259" key="4">
    <source>
        <dbReference type="Pfam" id="PF03070"/>
    </source>
</evidence>
<sequence>MNAPVYGMSAFSLARNTELQDADQLEAALRQIGATRYHNLHPFHRLLHGGKLNKGQVQAWALNRYYYQCSIPIKDAVVISRFRDRATRVEWRHRLEDHDGDLGAEGGIERWLKLTEGLGLDSAYVESTEGILPATRFAVDAYVHFVRDRTPLEAIASSLTELFAPNLHEERIAGMLEHYDFVNPQIMTYFKRRLQQAPRDAQFALDYVKRHADTPAEREAVCNALIFKTNVLWAQLDALHHAYVDGQIPPGAFVPEAN</sequence>
<dbReference type="KEGG" id="rpc:RPC_0881"/>
<evidence type="ECO:0000313" key="5">
    <source>
        <dbReference type="EMBL" id="ABD86451.1"/>
    </source>
</evidence>
<comment type="catalytic activity">
    <reaction evidence="3">
        <text>6-(2-amino-2-carboxyethyl)-7,8-dioxo-1,2,3,4,7,8-hexahydroquinoline-2,4-dicarboxylate + 3 O2 = pyrroloquinoline quinone + 2 H2O2 + 2 H2O + H(+)</text>
        <dbReference type="Rhea" id="RHEA:10692"/>
        <dbReference type="ChEBI" id="CHEBI:15377"/>
        <dbReference type="ChEBI" id="CHEBI:15378"/>
        <dbReference type="ChEBI" id="CHEBI:15379"/>
        <dbReference type="ChEBI" id="CHEBI:16240"/>
        <dbReference type="ChEBI" id="CHEBI:58442"/>
        <dbReference type="ChEBI" id="CHEBI:58778"/>
        <dbReference type="EC" id="1.3.3.11"/>
    </reaction>
</comment>
<dbReference type="Gene3D" id="1.20.910.10">
    <property type="entry name" value="Heme oxygenase-like"/>
    <property type="match status" value="1"/>
</dbReference>
<dbReference type="Pfam" id="PF03070">
    <property type="entry name" value="TENA_THI-4"/>
    <property type="match status" value="1"/>
</dbReference>
<dbReference type="InterPro" id="IPR004305">
    <property type="entry name" value="Thiaminase-2/PQQC"/>
</dbReference>
<gene>
    <name evidence="3" type="primary">pqqC</name>
    <name evidence="5" type="ordered locus">RPC_0881</name>
</gene>
<evidence type="ECO:0000256" key="3">
    <source>
        <dbReference type="HAMAP-Rule" id="MF_00654"/>
    </source>
</evidence>
<keyword evidence="1 3" id="KW-0884">PQQ biosynthesis</keyword>
<accession>Q21AY5</accession>
<dbReference type="NCBIfam" id="TIGR02111">
    <property type="entry name" value="PQQ_syn_pqqC"/>
    <property type="match status" value="1"/>
</dbReference>